<evidence type="ECO:0000256" key="2">
    <source>
        <dbReference type="ARBA" id="ARBA00023315"/>
    </source>
</evidence>
<dbReference type="KEGG" id="pej:FYC62_00430"/>
<keyword evidence="1 4" id="KW-0808">Transferase</keyword>
<dbReference type="PANTHER" id="PTHR43420">
    <property type="entry name" value="ACETYLTRANSFERASE"/>
    <property type="match status" value="1"/>
</dbReference>
<dbReference type="PROSITE" id="PS51186">
    <property type="entry name" value="GNAT"/>
    <property type="match status" value="1"/>
</dbReference>
<dbReference type="InterPro" id="IPR000182">
    <property type="entry name" value="GNAT_dom"/>
</dbReference>
<dbReference type="EMBL" id="CP043329">
    <property type="protein sequence ID" value="QEK50298.1"/>
    <property type="molecule type" value="Genomic_DNA"/>
</dbReference>
<protein>
    <submittedName>
        <fullName evidence="4">GNAT family N-acetyltransferase</fullName>
    </submittedName>
</protein>
<dbReference type="SUPFAM" id="SSF55729">
    <property type="entry name" value="Acyl-CoA N-acyltransferases (Nat)"/>
    <property type="match status" value="1"/>
</dbReference>
<dbReference type="AlphaFoldDB" id="A0A5C0VC09"/>
<evidence type="ECO:0000259" key="3">
    <source>
        <dbReference type="PROSITE" id="PS51186"/>
    </source>
</evidence>
<accession>A0A5C0VC09</accession>
<gene>
    <name evidence="4" type="ORF">FYC62_00430</name>
</gene>
<dbReference type="Pfam" id="PF13673">
    <property type="entry name" value="Acetyltransf_10"/>
    <property type="match status" value="1"/>
</dbReference>
<organism evidence="4 5">
    <name type="scientific">Pedobacter aquae</name>
    <dbReference type="NCBI Taxonomy" id="2605747"/>
    <lineage>
        <taxon>Bacteria</taxon>
        <taxon>Pseudomonadati</taxon>
        <taxon>Bacteroidota</taxon>
        <taxon>Sphingobacteriia</taxon>
        <taxon>Sphingobacteriales</taxon>
        <taxon>Sphingobacteriaceae</taxon>
        <taxon>Pedobacter</taxon>
    </lineage>
</organism>
<dbReference type="InterPro" id="IPR050680">
    <property type="entry name" value="YpeA/RimI_acetyltransf"/>
</dbReference>
<evidence type="ECO:0000256" key="1">
    <source>
        <dbReference type="ARBA" id="ARBA00022679"/>
    </source>
</evidence>
<evidence type="ECO:0000313" key="4">
    <source>
        <dbReference type="EMBL" id="QEK50298.1"/>
    </source>
</evidence>
<reference evidence="4 5" key="1">
    <citation type="submission" date="2019-08" db="EMBL/GenBank/DDBJ databases">
        <title>Pedobacter sp. nov., isolated from Han river, South Korea.</title>
        <authorList>
            <person name="Lee D.-H."/>
            <person name="Kim Y.-S."/>
            <person name="Hwang E.-M."/>
            <person name="Le Tran T.C."/>
            <person name="Cha C.-J."/>
        </authorList>
    </citation>
    <scope>NUCLEOTIDE SEQUENCE [LARGE SCALE GENOMIC DNA]</scope>
    <source>
        <strain evidence="4 5">CJ43</strain>
    </source>
</reference>
<dbReference type="Proteomes" id="UP000323653">
    <property type="component" value="Chromosome"/>
</dbReference>
<dbReference type="GO" id="GO:0016747">
    <property type="term" value="F:acyltransferase activity, transferring groups other than amino-acyl groups"/>
    <property type="evidence" value="ECO:0007669"/>
    <property type="project" value="InterPro"/>
</dbReference>
<evidence type="ECO:0000313" key="5">
    <source>
        <dbReference type="Proteomes" id="UP000323653"/>
    </source>
</evidence>
<name>A0A5C0VC09_9SPHI</name>
<dbReference type="RefSeq" id="WP_081987672.1">
    <property type="nucleotide sequence ID" value="NZ_CP043329.1"/>
</dbReference>
<keyword evidence="5" id="KW-1185">Reference proteome</keyword>
<sequence>MTPNFTIEQITPELTWDIRQKELYPGSPISDIKLKEDYYGLHFGVFTDNKLVAILSVFDKGSSVQFRKFATLKEYQGKGFGKALMNFTIDLAKSQGKTLIWCNARLSAISFYKQFGFTETEEAFTRKGIDYIIMEKRLN</sequence>
<keyword evidence="2" id="KW-0012">Acyltransferase</keyword>
<dbReference type="Gene3D" id="3.40.630.30">
    <property type="match status" value="1"/>
</dbReference>
<dbReference type="InterPro" id="IPR016181">
    <property type="entry name" value="Acyl_CoA_acyltransferase"/>
</dbReference>
<dbReference type="CDD" id="cd04301">
    <property type="entry name" value="NAT_SF"/>
    <property type="match status" value="1"/>
</dbReference>
<feature type="domain" description="N-acetyltransferase" evidence="3">
    <location>
        <begin position="1"/>
        <end position="139"/>
    </location>
</feature>
<dbReference type="PANTHER" id="PTHR43420:SF42">
    <property type="entry name" value="N-ACETYLTRANSFERASE DOMAIN-CONTAINING PROTEIN"/>
    <property type="match status" value="1"/>
</dbReference>
<proteinExistence type="predicted"/>